<feature type="active site" evidence="4">
    <location>
        <position position="41"/>
    </location>
</feature>
<dbReference type="GO" id="GO:0006935">
    <property type="term" value="P:chemotaxis"/>
    <property type="evidence" value="ECO:0007669"/>
    <property type="project" value="UniProtKB-UniRule"/>
</dbReference>
<accession>A0A9X2EEG7</accession>
<dbReference type="CDD" id="cd16433">
    <property type="entry name" value="CheB"/>
    <property type="match status" value="1"/>
</dbReference>
<dbReference type="InterPro" id="IPR000673">
    <property type="entry name" value="Sig_transdc_resp-reg_Me-estase"/>
</dbReference>
<dbReference type="GO" id="GO:0000156">
    <property type="term" value="F:phosphorelay response regulator activity"/>
    <property type="evidence" value="ECO:0007669"/>
    <property type="project" value="InterPro"/>
</dbReference>
<dbReference type="PANTHER" id="PTHR42872">
    <property type="entry name" value="PROTEIN-GLUTAMATE METHYLESTERASE/PROTEIN-GLUTAMINE GLUTAMINASE"/>
    <property type="match status" value="1"/>
</dbReference>
<evidence type="ECO:0000313" key="6">
    <source>
        <dbReference type="EMBL" id="MCM6777960.1"/>
    </source>
</evidence>
<dbReference type="PANTHER" id="PTHR42872:SF6">
    <property type="entry name" value="PROTEIN-GLUTAMATE METHYLESTERASE_PROTEIN-GLUTAMINE GLUTAMINASE"/>
    <property type="match status" value="1"/>
</dbReference>
<protein>
    <recommendedName>
        <fullName evidence="2">protein-glutamate methylesterase</fullName>
        <ecNumber evidence="2">3.1.1.61</ecNumber>
    </recommendedName>
</protein>
<keyword evidence="1 4" id="KW-0378">Hydrolase</keyword>
<dbReference type="RefSeq" id="WP_251917421.1">
    <property type="nucleotide sequence ID" value="NZ_JAMRXG010000018.1"/>
</dbReference>
<evidence type="ECO:0000256" key="2">
    <source>
        <dbReference type="ARBA" id="ARBA00039140"/>
    </source>
</evidence>
<feature type="domain" description="CheB-type methylesterase" evidence="5">
    <location>
        <begin position="5"/>
        <end position="184"/>
    </location>
</feature>
<comment type="caution">
    <text evidence="6">The sequence shown here is derived from an EMBL/GenBank/DDBJ whole genome shotgun (WGS) entry which is preliminary data.</text>
</comment>
<dbReference type="InterPro" id="IPR035909">
    <property type="entry name" value="CheB_C"/>
</dbReference>
<evidence type="ECO:0000256" key="4">
    <source>
        <dbReference type="PROSITE-ProRule" id="PRU00050"/>
    </source>
</evidence>
<dbReference type="Pfam" id="PF01339">
    <property type="entry name" value="CheB_methylest"/>
    <property type="match status" value="1"/>
</dbReference>
<comment type="catalytic activity">
    <reaction evidence="3">
        <text>[protein]-L-glutamate 5-O-methyl ester + H2O = L-glutamyl-[protein] + methanol + H(+)</text>
        <dbReference type="Rhea" id="RHEA:23236"/>
        <dbReference type="Rhea" id="RHEA-COMP:10208"/>
        <dbReference type="Rhea" id="RHEA-COMP:10311"/>
        <dbReference type="ChEBI" id="CHEBI:15377"/>
        <dbReference type="ChEBI" id="CHEBI:15378"/>
        <dbReference type="ChEBI" id="CHEBI:17790"/>
        <dbReference type="ChEBI" id="CHEBI:29973"/>
        <dbReference type="ChEBI" id="CHEBI:82795"/>
        <dbReference type="EC" id="3.1.1.61"/>
    </reaction>
</comment>
<keyword evidence="4" id="KW-0145">Chemotaxis</keyword>
<dbReference type="EMBL" id="JAMRXG010000018">
    <property type="protein sequence ID" value="MCM6777960.1"/>
    <property type="molecule type" value="Genomic_DNA"/>
</dbReference>
<dbReference type="Proteomes" id="UP001139157">
    <property type="component" value="Unassembled WGS sequence"/>
</dbReference>
<dbReference type="GO" id="GO:0005737">
    <property type="term" value="C:cytoplasm"/>
    <property type="evidence" value="ECO:0007669"/>
    <property type="project" value="InterPro"/>
</dbReference>
<evidence type="ECO:0000313" key="7">
    <source>
        <dbReference type="Proteomes" id="UP001139157"/>
    </source>
</evidence>
<dbReference type="AlphaFoldDB" id="A0A9X2EEG7"/>
<dbReference type="InterPro" id="IPR011247">
    <property type="entry name" value="Chemotax_prot-Glu_Me-esterase"/>
</dbReference>
<evidence type="ECO:0000259" key="5">
    <source>
        <dbReference type="PROSITE" id="PS50122"/>
    </source>
</evidence>
<evidence type="ECO:0000256" key="1">
    <source>
        <dbReference type="ARBA" id="ARBA00022801"/>
    </source>
</evidence>
<organism evidence="6 7">
    <name type="scientific">Nocardia pulmonis</name>
    <dbReference type="NCBI Taxonomy" id="2951408"/>
    <lineage>
        <taxon>Bacteria</taxon>
        <taxon>Bacillati</taxon>
        <taxon>Actinomycetota</taxon>
        <taxon>Actinomycetes</taxon>
        <taxon>Mycobacteriales</taxon>
        <taxon>Nocardiaceae</taxon>
        <taxon>Nocardia</taxon>
    </lineage>
</organism>
<name>A0A9X2EEG7_9NOCA</name>
<evidence type="ECO:0000256" key="3">
    <source>
        <dbReference type="ARBA" id="ARBA00048267"/>
    </source>
</evidence>
<dbReference type="EC" id="3.1.1.61" evidence="2"/>
<dbReference type="Gene3D" id="3.40.50.180">
    <property type="entry name" value="Methylesterase CheB, C-terminal domain"/>
    <property type="match status" value="1"/>
</dbReference>
<dbReference type="GO" id="GO:0008984">
    <property type="term" value="F:protein-glutamate methylesterase activity"/>
    <property type="evidence" value="ECO:0007669"/>
    <property type="project" value="UniProtKB-EC"/>
</dbReference>
<dbReference type="PIRSF" id="PIRSF036461">
    <property type="entry name" value="Chmtx_methlestr"/>
    <property type="match status" value="1"/>
</dbReference>
<dbReference type="SUPFAM" id="SSF52738">
    <property type="entry name" value="Methylesterase CheB, C-terminal domain"/>
    <property type="match status" value="1"/>
</dbReference>
<feature type="active site" evidence="4">
    <location>
        <position position="133"/>
    </location>
</feature>
<sequence>MSTKPTHVIVVGASAGGVEALREFVSGLPPDLPAAVLVVLHLPSGGTSVLATTLQRVAPIPARPAHHGAPLAPGIIYTAVPDHHLLVTAEHIVLSHGPSENGHRPGIDALFRSAAMTWDCRVAGVVLSGSLDDGTAGLALIKSRGGLAAVQEPTEALYRSMPDNALAHVAADLVLPARELGAAVSKSLVERIEFTAAPPSELDRLEARIDAGGLLRNEVTTMAQPAGLSCPDCNGSLYALADGKRYRCRVGHAWTAEALLLEQSLEVEKALWTALRALEERRHLADRMRADAQRHGDDRMATRFADQSAENSHAAEILRKLLVDRRAD</sequence>
<keyword evidence="7" id="KW-1185">Reference proteome</keyword>
<proteinExistence type="predicted"/>
<feature type="active site" evidence="4">
    <location>
        <position position="14"/>
    </location>
</feature>
<gene>
    <name evidence="6" type="ORF">NDR86_31195</name>
</gene>
<reference evidence="6" key="1">
    <citation type="submission" date="2022-06" db="EMBL/GenBank/DDBJ databases">
        <title>Novel species in genus nocardia.</title>
        <authorList>
            <person name="Li F."/>
        </authorList>
    </citation>
    <scope>NUCLEOTIDE SEQUENCE</scope>
    <source>
        <strain evidence="6">CDC141</strain>
    </source>
</reference>
<dbReference type="PROSITE" id="PS50122">
    <property type="entry name" value="CHEB"/>
    <property type="match status" value="1"/>
</dbReference>